<keyword evidence="2" id="KW-0479">Metal-binding</keyword>
<keyword evidence="4" id="KW-0804">Transcription</keyword>
<evidence type="ECO:0000256" key="3">
    <source>
        <dbReference type="ARBA" id="ARBA00023015"/>
    </source>
</evidence>
<protein>
    <submittedName>
        <fullName evidence="7">Transcriptional regulatory protein</fullName>
    </submittedName>
</protein>
<evidence type="ECO:0000313" key="8">
    <source>
        <dbReference type="Proteomes" id="UP000383932"/>
    </source>
</evidence>
<dbReference type="GO" id="GO:0003677">
    <property type="term" value="F:DNA binding"/>
    <property type="evidence" value="ECO:0007669"/>
    <property type="project" value="InterPro"/>
</dbReference>
<evidence type="ECO:0000259" key="6">
    <source>
        <dbReference type="SMART" id="SM00906"/>
    </source>
</evidence>
<evidence type="ECO:0000256" key="5">
    <source>
        <dbReference type="ARBA" id="ARBA00023242"/>
    </source>
</evidence>
<dbReference type="PANTHER" id="PTHR47338:SF29">
    <property type="entry name" value="ZN(2)-C6 FUNGAL-TYPE DOMAIN-CONTAINING PROTEIN"/>
    <property type="match status" value="1"/>
</dbReference>
<accession>A0A5N5QIP1</accession>
<organism evidence="7 8">
    <name type="scientific">Ceratobasidium theobromae</name>
    <dbReference type="NCBI Taxonomy" id="1582974"/>
    <lineage>
        <taxon>Eukaryota</taxon>
        <taxon>Fungi</taxon>
        <taxon>Dikarya</taxon>
        <taxon>Basidiomycota</taxon>
        <taxon>Agaricomycotina</taxon>
        <taxon>Agaricomycetes</taxon>
        <taxon>Cantharellales</taxon>
        <taxon>Ceratobasidiaceae</taxon>
        <taxon>Ceratobasidium</taxon>
    </lineage>
</organism>
<keyword evidence="3" id="KW-0805">Transcription regulation</keyword>
<comment type="caution">
    <text evidence="7">The sequence shown here is derived from an EMBL/GenBank/DDBJ whole genome shotgun (WGS) entry which is preliminary data.</text>
</comment>
<dbReference type="GO" id="GO:0000981">
    <property type="term" value="F:DNA-binding transcription factor activity, RNA polymerase II-specific"/>
    <property type="evidence" value="ECO:0007669"/>
    <property type="project" value="InterPro"/>
</dbReference>
<proteinExistence type="predicted"/>
<dbReference type="CDD" id="cd12148">
    <property type="entry name" value="fungal_TF_MHR"/>
    <property type="match status" value="1"/>
</dbReference>
<dbReference type="Proteomes" id="UP000383932">
    <property type="component" value="Unassembled WGS sequence"/>
</dbReference>
<evidence type="ECO:0000256" key="1">
    <source>
        <dbReference type="ARBA" id="ARBA00004123"/>
    </source>
</evidence>
<gene>
    <name evidence="7" type="ORF">CTheo_4948</name>
</gene>
<sequence>MDLDFSSYETSNSSWLELNLSARLGSMNLELSYDLLQKLIAVFMQRKALCGFELHMGRVMHSFRTGATEPPVLSLLTVMLLLACHFAKDPKLKALEPIFLESTRLDIEANVARAHSFILSSMYTANPSLATNRAMSLLGQWFYFQSRMLEAQFHIAQAMRFAIAMGFHRLNSRILDHYTIPRDAPQVSGVEPWKPRDSTELGEAINASCTIRDLAGAMLMGLPPSLSLDEVTTVWPLLLSAFEESQELVPDDNYSIVALFDPVLSYEAANASQGGISCLMAKVCIIIYTASQLNIERLSGEILKSRMIGLHDSKAVTVQQ</sequence>
<dbReference type="InterPro" id="IPR050815">
    <property type="entry name" value="TF_fung"/>
</dbReference>
<feature type="domain" description="Xylanolytic transcriptional activator regulatory" evidence="6">
    <location>
        <begin position="151"/>
        <end position="242"/>
    </location>
</feature>
<dbReference type="PANTHER" id="PTHR47338">
    <property type="entry name" value="ZN(II)2CYS6 TRANSCRIPTION FACTOR (EUROFUNG)-RELATED"/>
    <property type="match status" value="1"/>
</dbReference>
<dbReference type="GO" id="GO:0005634">
    <property type="term" value="C:nucleus"/>
    <property type="evidence" value="ECO:0007669"/>
    <property type="project" value="UniProtKB-SubCell"/>
</dbReference>
<dbReference type="AlphaFoldDB" id="A0A5N5QIP1"/>
<dbReference type="InterPro" id="IPR007219">
    <property type="entry name" value="XnlR_reg_dom"/>
</dbReference>
<dbReference type="Pfam" id="PF04082">
    <property type="entry name" value="Fungal_trans"/>
    <property type="match status" value="1"/>
</dbReference>
<comment type="subcellular location">
    <subcellularLocation>
        <location evidence="1">Nucleus</location>
    </subcellularLocation>
</comment>
<dbReference type="GO" id="GO:0008270">
    <property type="term" value="F:zinc ion binding"/>
    <property type="evidence" value="ECO:0007669"/>
    <property type="project" value="InterPro"/>
</dbReference>
<keyword evidence="5" id="KW-0539">Nucleus</keyword>
<dbReference type="GO" id="GO:0006351">
    <property type="term" value="P:DNA-templated transcription"/>
    <property type="evidence" value="ECO:0007669"/>
    <property type="project" value="InterPro"/>
</dbReference>
<reference evidence="7 8" key="1">
    <citation type="journal article" date="2019" name="Fungal Biol. Biotechnol.">
        <title>Draft genome sequence of fastidious pathogen Ceratobasidium theobromae, which causes vascular-streak dieback in Theobroma cacao.</title>
        <authorList>
            <person name="Ali S.S."/>
            <person name="Asman A."/>
            <person name="Shao J."/>
            <person name="Firmansyah A.P."/>
            <person name="Susilo A.W."/>
            <person name="Rosmana A."/>
            <person name="McMahon P."/>
            <person name="Junaid M."/>
            <person name="Guest D."/>
            <person name="Kheng T.Y."/>
            <person name="Meinhardt L.W."/>
            <person name="Bailey B.A."/>
        </authorList>
    </citation>
    <scope>NUCLEOTIDE SEQUENCE [LARGE SCALE GENOMIC DNA]</scope>
    <source>
        <strain evidence="7 8">CT2</strain>
    </source>
</reference>
<dbReference type="EMBL" id="SSOP01000097">
    <property type="protein sequence ID" value="KAB5591600.1"/>
    <property type="molecule type" value="Genomic_DNA"/>
</dbReference>
<dbReference type="SMART" id="SM00906">
    <property type="entry name" value="Fungal_trans"/>
    <property type="match status" value="1"/>
</dbReference>
<keyword evidence="8" id="KW-1185">Reference proteome</keyword>
<dbReference type="OrthoDB" id="3213327at2759"/>
<evidence type="ECO:0000256" key="4">
    <source>
        <dbReference type="ARBA" id="ARBA00023163"/>
    </source>
</evidence>
<evidence type="ECO:0000256" key="2">
    <source>
        <dbReference type="ARBA" id="ARBA00022723"/>
    </source>
</evidence>
<evidence type="ECO:0000313" key="7">
    <source>
        <dbReference type="EMBL" id="KAB5591600.1"/>
    </source>
</evidence>
<name>A0A5N5QIP1_9AGAM</name>